<dbReference type="EMBL" id="CAADFO010000093">
    <property type="protein sequence ID" value="VFK31788.1"/>
    <property type="molecule type" value="Genomic_DNA"/>
</dbReference>
<keyword evidence="2 3" id="KW-0186">Copper</keyword>
<dbReference type="InterPro" id="IPR036249">
    <property type="entry name" value="Thioredoxin-like_sf"/>
</dbReference>
<evidence type="ECO:0000256" key="2">
    <source>
        <dbReference type="ARBA" id="ARBA00023008"/>
    </source>
</evidence>
<dbReference type="Pfam" id="PF02630">
    <property type="entry name" value="SCO1-SenC"/>
    <property type="match status" value="1"/>
</dbReference>
<reference evidence="8" key="1">
    <citation type="submission" date="2019-02" db="EMBL/GenBank/DDBJ databases">
        <authorList>
            <person name="Gruber-Vodicka R. H."/>
            <person name="Seah K. B. B."/>
        </authorList>
    </citation>
    <scope>NUCLEOTIDE SEQUENCE</scope>
    <source>
        <strain evidence="7">BECK_BZ197</strain>
        <strain evidence="9">BECK_BZ198</strain>
        <strain evidence="8">BECK_BZ199</strain>
    </source>
</reference>
<comment type="similarity">
    <text evidence="1">Belongs to the SCO1/2 family.</text>
</comment>
<feature type="binding site" evidence="3">
    <location>
        <position position="187"/>
    </location>
    <ligand>
        <name>Cu cation</name>
        <dbReference type="ChEBI" id="CHEBI:23378"/>
    </ligand>
</feature>
<evidence type="ECO:0000259" key="6">
    <source>
        <dbReference type="PROSITE" id="PS51352"/>
    </source>
</evidence>
<dbReference type="EMBL" id="CAADGH010000063">
    <property type="protein sequence ID" value="VFK76577.1"/>
    <property type="molecule type" value="Genomic_DNA"/>
</dbReference>
<evidence type="ECO:0000313" key="7">
    <source>
        <dbReference type="EMBL" id="VFK31788.1"/>
    </source>
</evidence>
<keyword evidence="4" id="KW-1015">Disulfide bond</keyword>
<protein>
    <submittedName>
        <fullName evidence="8">Protein SCO1/2</fullName>
    </submittedName>
</protein>
<dbReference type="InterPro" id="IPR003782">
    <property type="entry name" value="SCO1/SenC"/>
</dbReference>
<dbReference type="PROSITE" id="PS51352">
    <property type="entry name" value="THIOREDOXIN_2"/>
    <property type="match status" value="1"/>
</dbReference>
<dbReference type="PANTHER" id="PTHR12151">
    <property type="entry name" value="ELECTRON TRANSPORT PROTIN SCO1/SENC FAMILY MEMBER"/>
    <property type="match status" value="1"/>
</dbReference>
<dbReference type="InterPro" id="IPR013766">
    <property type="entry name" value="Thioredoxin_domain"/>
</dbReference>
<feature type="binding site" evidence="3">
    <location>
        <position position="96"/>
    </location>
    <ligand>
        <name>Cu cation</name>
        <dbReference type="ChEBI" id="CHEBI:23378"/>
    </ligand>
</feature>
<keyword evidence="5" id="KW-1133">Transmembrane helix</keyword>
<keyword evidence="5" id="KW-0812">Transmembrane</keyword>
<feature type="domain" description="Thioredoxin" evidence="6">
    <location>
        <begin position="58"/>
        <end position="226"/>
    </location>
</feature>
<evidence type="ECO:0000256" key="1">
    <source>
        <dbReference type="ARBA" id="ARBA00010996"/>
    </source>
</evidence>
<gene>
    <name evidence="7" type="ORF">BECKMB1821G_GA0114241_109311</name>
    <name evidence="9" type="ORF">BECKMB1821H_GA0114242_106323</name>
    <name evidence="8" type="ORF">BECKMB1821I_GA0114274_106021</name>
</gene>
<dbReference type="AlphaFoldDB" id="A0A450XXR2"/>
<feature type="transmembrane region" description="Helical" evidence="5">
    <location>
        <begin position="21"/>
        <end position="42"/>
    </location>
</feature>
<keyword evidence="5" id="KW-0472">Membrane</keyword>
<evidence type="ECO:0000256" key="3">
    <source>
        <dbReference type="PIRSR" id="PIRSR603782-1"/>
    </source>
</evidence>
<dbReference type="SUPFAM" id="SSF52833">
    <property type="entry name" value="Thioredoxin-like"/>
    <property type="match status" value="1"/>
</dbReference>
<dbReference type="GO" id="GO:0046872">
    <property type="term" value="F:metal ion binding"/>
    <property type="evidence" value="ECO:0007669"/>
    <property type="project" value="UniProtKB-KW"/>
</dbReference>
<keyword evidence="3" id="KW-0479">Metal-binding</keyword>
<feature type="disulfide bond" description="Redox-active" evidence="4">
    <location>
        <begin position="96"/>
        <end position="100"/>
    </location>
</feature>
<dbReference type="CDD" id="cd02968">
    <property type="entry name" value="SCO"/>
    <property type="match status" value="1"/>
</dbReference>
<evidence type="ECO:0000313" key="9">
    <source>
        <dbReference type="EMBL" id="VFK76577.1"/>
    </source>
</evidence>
<dbReference type="FunFam" id="3.40.30.10:FF:000013">
    <property type="entry name" value="Blast:Protein SCO1 homolog, mitochondrial"/>
    <property type="match status" value="1"/>
</dbReference>
<dbReference type="EMBL" id="CAADFQ010000060">
    <property type="protein sequence ID" value="VFK34079.1"/>
    <property type="molecule type" value="Genomic_DNA"/>
</dbReference>
<evidence type="ECO:0000313" key="8">
    <source>
        <dbReference type="EMBL" id="VFK34079.1"/>
    </source>
</evidence>
<organism evidence="8">
    <name type="scientific">Candidatus Kentrum sp. MB</name>
    <dbReference type="NCBI Taxonomy" id="2138164"/>
    <lineage>
        <taxon>Bacteria</taxon>
        <taxon>Pseudomonadati</taxon>
        <taxon>Pseudomonadota</taxon>
        <taxon>Gammaproteobacteria</taxon>
        <taxon>Candidatus Kentrum</taxon>
    </lineage>
</organism>
<dbReference type="Gene3D" id="3.40.30.10">
    <property type="entry name" value="Glutaredoxin"/>
    <property type="match status" value="1"/>
</dbReference>
<feature type="binding site" evidence="3">
    <location>
        <position position="100"/>
    </location>
    <ligand>
        <name>Cu cation</name>
        <dbReference type="ChEBI" id="CHEBI:23378"/>
    </ligand>
</feature>
<name>A0A450XXR2_9GAMM</name>
<evidence type="ECO:0000256" key="5">
    <source>
        <dbReference type="SAM" id="Phobius"/>
    </source>
</evidence>
<dbReference type="PANTHER" id="PTHR12151:SF25">
    <property type="entry name" value="LINALOOL DEHYDRATASE_ISOMERASE DOMAIN-CONTAINING PROTEIN"/>
    <property type="match status" value="1"/>
</dbReference>
<evidence type="ECO:0000256" key="4">
    <source>
        <dbReference type="PIRSR" id="PIRSR603782-2"/>
    </source>
</evidence>
<accession>A0A450XXR2</accession>
<proteinExistence type="inferred from homology"/>
<sequence length="230" mass="25553">MTEHEANNQEQKREESPISDAGLAVIGVVLIAIIAMLLWFGVAQREKSVNLDPSTTLLGTPKKVPSFSLTDHHGNPFTEARLHGQWTFLYFGYTSCPEVCPTTLGALVRLDGLLRQVREAVLPRFVFVSVDPSRDTQDQLARYMPYFSPNFLGVTGPEKEISALAQPLGIVYRRSYEDDPDNYLIDHSASVILVNPQGSMVAVMSPPHDARAMTENFRNIAANKGQPQKR</sequence>